<dbReference type="EMBL" id="OMOR01000001">
    <property type="protein sequence ID" value="SPH21725.1"/>
    <property type="molecule type" value="Genomic_DNA"/>
</dbReference>
<dbReference type="RefSeq" id="WP_108828774.1">
    <property type="nucleotide sequence ID" value="NZ_OMOR01000001.1"/>
</dbReference>
<name>A0A2R8BFI8_9RHOB</name>
<evidence type="ECO:0000313" key="1">
    <source>
        <dbReference type="EMBL" id="SPH21725.1"/>
    </source>
</evidence>
<accession>A0A2R8BFI8</accession>
<dbReference type="Proteomes" id="UP000244880">
    <property type="component" value="Unassembled WGS sequence"/>
</dbReference>
<evidence type="ECO:0008006" key="3">
    <source>
        <dbReference type="Google" id="ProtNLM"/>
    </source>
</evidence>
<evidence type="ECO:0000313" key="2">
    <source>
        <dbReference type="Proteomes" id="UP000244880"/>
    </source>
</evidence>
<keyword evidence="2" id="KW-1185">Reference proteome</keyword>
<gene>
    <name evidence="1" type="ORF">ASD8599_02476</name>
</gene>
<dbReference type="AlphaFoldDB" id="A0A2R8BFI8"/>
<proteinExistence type="predicted"/>
<reference evidence="1 2" key="1">
    <citation type="submission" date="2018-03" db="EMBL/GenBank/DDBJ databases">
        <authorList>
            <person name="Keele B.F."/>
        </authorList>
    </citation>
    <scope>NUCLEOTIDE SEQUENCE [LARGE SCALE GENOMIC DNA]</scope>
    <source>
        <strain evidence="1 2">CECT 8599</strain>
    </source>
</reference>
<protein>
    <recommendedName>
        <fullName evidence="3">DUF4259 domain-containing protein</fullName>
    </recommendedName>
</protein>
<sequence>MGAWGVSIFEDDTSLDWIEDDYTSGGVEAVRGALTAAVETTAGDTLDYDEGIPARVAAEIVAVCFGAAHPEMGTDNSETLLEHIDDVTQDRDLIPLALQALARVNADNSELQELWAEGDQSAWDAEIEGLEIRLRGLT</sequence>
<organism evidence="1 2">
    <name type="scientific">Ascidiaceihabitans donghaensis</name>
    <dbReference type="NCBI Taxonomy" id="1510460"/>
    <lineage>
        <taxon>Bacteria</taxon>
        <taxon>Pseudomonadati</taxon>
        <taxon>Pseudomonadota</taxon>
        <taxon>Alphaproteobacteria</taxon>
        <taxon>Rhodobacterales</taxon>
        <taxon>Paracoccaceae</taxon>
        <taxon>Ascidiaceihabitans</taxon>
    </lineage>
</organism>
<dbReference type="InterPro" id="IPR025355">
    <property type="entry name" value="DUF4259"/>
</dbReference>
<dbReference type="Pfam" id="PF14078">
    <property type="entry name" value="DUF4259"/>
    <property type="match status" value="1"/>
</dbReference>
<dbReference type="OrthoDB" id="7594887at2"/>